<keyword evidence="1" id="KW-0472">Membrane</keyword>
<feature type="transmembrane region" description="Helical" evidence="1">
    <location>
        <begin position="47"/>
        <end position="66"/>
    </location>
</feature>
<feature type="transmembrane region" description="Helical" evidence="1">
    <location>
        <begin position="78"/>
        <end position="100"/>
    </location>
</feature>
<dbReference type="KEGG" id="tba:TERMP_01108"/>
<feature type="transmembrane region" description="Helical" evidence="1">
    <location>
        <begin position="106"/>
        <end position="124"/>
    </location>
</feature>
<dbReference type="GeneID" id="10041425"/>
<protein>
    <submittedName>
        <fullName evidence="2">Uncharacterized protein</fullName>
    </submittedName>
</protein>
<keyword evidence="3" id="KW-1185">Reference proteome</keyword>
<evidence type="ECO:0000256" key="1">
    <source>
        <dbReference type="SAM" id="Phobius"/>
    </source>
</evidence>
<gene>
    <name evidence="2" type="ordered locus">TERMP_01108</name>
</gene>
<dbReference type="AlphaFoldDB" id="F0LMV5"/>
<name>F0LMV5_THEBM</name>
<sequence length="156" mass="17738">MEDDEKGLYVFFLIAGILMQLGVASMFYEFDYATNIKLGISVLEFFWPFFEASIVLSILTSLPALISRNKMSIIRAFALTQFLFIPLYFLIIMIDSILFFPRRGSLSLVNFLVGSLAFLFVNYGKIEKKKLTFGVFLSGIVYAALIYFAMFHGIGK</sequence>
<evidence type="ECO:0000313" key="2">
    <source>
        <dbReference type="EMBL" id="ADT84084.1"/>
    </source>
</evidence>
<feature type="transmembrane region" description="Helical" evidence="1">
    <location>
        <begin position="7"/>
        <end position="27"/>
    </location>
</feature>
<dbReference type="Proteomes" id="UP000007478">
    <property type="component" value="Chromosome"/>
</dbReference>
<accession>F0LMV5</accession>
<dbReference type="PATRIC" id="fig|391623.17.peg.1111"/>
<proteinExistence type="predicted"/>
<evidence type="ECO:0000313" key="3">
    <source>
        <dbReference type="Proteomes" id="UP000007478"/>
    </source>
</evidence>
<dbReference type="EMBL" id="CP002372">
    <property type="protein sequence ID" value="ADT84084.1"/>
    <property type="molecule type" value="Genomic_DNA"/>
</dbReference>
<keyword evidence="1" id="KW-0812">Transmembrane</keyword>
<keyword evidence="1" id="KW-1133">Transmembrane helix</keyword>
<feature type="transmembrane region" description="Helical" evidence="1">
    <location>
        <begin position="131"/>
        <end position="154"/>
    </location>
</feature>
<organism evidence="2 3">
    <name type="scientific">Thermococcus barophilus (strain DSM 11836 / MP)</name>
    <dbReference type="NCBI Taxonomy" id="391623"/>
    <lineage>
        <taxon>Archaea</taxon>
        <taxon>Methanobacteriati</taxon>
        <taxon>Methanobacteriota</taxon>
        <taxon>Thermococci</taxon>
        <taxon>Thermococcales</taxon>
        <taxon>Thermococcaceae</taxon>
        <taxon>Thermococcus</taxon>
    </lineage>
</organism>
<dbReference type="RefSeq" id="WP_013467382.1">
    <property type="nucleotide sequence ID" value="NC_014804.1"/>
</dbReference>
<dbReference type="HOGENOM" id="CLU_1682790_0_0_2"/>
<reference evidence="2 3" key="1">
    <citation type="journal article" date="2011" name="J. Bacteriol.">
        <title>Complete genome sequence of the hyperthermophilic, piezophilic, heterotrophic, and carboxydotrophic archaeon Thermococcus barophilus MP.</title>
        <authorList>
            <person name="Vannier P."/>
            <person name="Marteinsson V.T."/>
            <person name="Fridjonsson O.H."/>
            <person name="Oger P."/>
            <person name="Jebbar M."/>
        </authorList>
    </citation>
    <scope>NUCLEOTIDE SEQUENCE [LARGE SCALE GENOMIC DNA]</scope>
    <source>
        <strain evidence="3">DSM 11836 / MP</strain>
    </source>
</reference>